<evidence type="ECO:0000259" key="1">
    <source>
        <dbReference type="Pfam" id="PF07596"/>
    </source>
</evidence>
<proteinExistence type="predicted"/>
<dbReference type="HOGENOM" id="CLU_041661_0_0_0"/>
<dbReference type="RefSeq" id="WP_015249754.1">
    <property type="nucleotide sequence ID" value="NC_019892.1"/>
</dbReference>
<dbReference type="InterPro" id="IPR027558">
    <property type="entry name" value="Pre_pil_HX9DG_C"/>
</dbReference>
<dbReference type="Proteomes" id="UP000010798">
    <property type="component" value="Chromosome"/>
</dbReference>
<dbReference type="PANTHER" id="PTHR30093">
    <property type="entry name" value="GENERAL SECRETION PATHWAY PROTEIN G"/>
    <property type="match status" value="1"/>
</dbReference>
<dbReference type="KEGG" id="saci:Sinac_6597"/>
<name>L0DN44_SINAD</name>
<dbReference type="InterPro" id="IPR012902">
    <property type="entry name" value="N_methyl_site"/>
</dbReference>
<evidence type="ECO:0000313" key="2">
    <source>
        <dbReference type="EMBL" id="AGA30672.1"/>
    </source>
</evidence>
<dbReference type="Gene3D" id="3.30.700.10">
    <property type="entry name" value="Glycoprotein, Type 4 Pilin"/>
    <property type="match status" value="1"/>
</dbReference>
<dbReference type="NCBIfam" id="TIGR02532">
    <property type="entry name" value="IV_pilin_GFxxxE"/>
    <property type="match status" value="1"/>
</dbReference>
<protein>
    <submittedName>
        <fullName evidence="2">Prepilin-type N-terminal cleavage/methylation domain-containing protein</fullName>
    </submittedName>
</protein>
<evidence type="ECO:0000313" key="3">
    <source>
        <dbReference type="Proteomes" id="UP000010798"/>
    </source>
</evidence>
<feature type="domain" description="DUF1559" evidence="1">
    <location>
        <begin position="30"/>
        <end position="312"/>
    </location>
</feature>
<dbReference type="InterPro" id="IPR045584">
    <property type="entry name" value="Pilin-like"/>
</dbReference>
<organism evidence="2 3">
    <name type="scientific">Singulisphaera acidiphila (strain ATCC BAA-1392 / DSM 18658 / VKM B-2454 / MOB10)</name>
    <dbReference type="NCBI Taxonomy" id="886293"/>
    <lineage>
        <taxon>Bacteria</taxon>
        <taxon>Pseudomonadati</taxon>
        <taxon>Planctomycetota</taxon>
        <taxon>Planctomycetia</taxon>
        <taxon>Isosphaerales</taxon>
        <taxon>Isosphaeraceae</taxon>
        <taxon>Singulisphaera</taxon>
    </lineage>
</organism>
<reference evidence="2 3" key="1">
    <citation type="submission" date="2012-02" db="EMBL/GenBank/DDBJ databases">
        <title>Complete sequence of chromosome of Singulisphaera acidiphila DSM 18658.</title>
        <authorList>
            <consortium name="US DOE Joint Genome Institute (JGI-PGF)"/>
            <person name="Lucas S."/>
            <person name="Copeland A."/>
            <person name="Lapidus A."/>
            <person name="Glavina del Rio T."/>
            <person name="Dalin E."/>
            <person name="Tice H."/>
            <person name="Bruce D."/>
            <person name="Goodwin L."/>
            <person name="Pitluck S."/>
            <person name="Peters L."/>
            <person name="Ovchinnikova G."/>
            <person name="Chertkov O."/>
            <person name="Kyrpides N."/>
            <person name="Mavromatis K."/>
            <person name="Ivanova N."/>
            <person name="Brettin T."/>
            <person name="Detter J.C."/>
            <person name="Han C."/>
            <person name="Larimer F."/>
            <person name="Land M."/>
            <person name="Hauser L."/>
            <person name="Markowitz V."/>
            <person name="Cheng J.-F."/>
            <person name="Hugenholtz P."/>
            <person name="Woyke T."/>
            <person name="Wu D."/>
            <person name="Tindall B."/>
            <person name="Pomrenke H."/>
            <person name="Brambilla E."/>
            <person name="Klenk H.-P."/>
            <person name="Eisen J.A."/>
        </authorList>
    </citation>
    <scope>NUCLEOTIDE SEQUENCE [LARGE SCALE GENOMIC DNA]</scope>
    <source>
        <strain evidence="3">ATCC BAA-1392 / DSM 18658 / VKM B-2454 / MOB10</strain>
    </source>
</reference>
<dbReference type="SUPFAM" id="SSF54523">
    <property type="entry name" value="Pili subunits"/>
    <property type="match status" value="1"/>
</dbReference>
<dbReference type="PROSITE" id="PS00409">
    <property type="entry name" value="PROKAR_NTER_METHYL"/>
    <property type="match status" value="1"/>
</dbReference>
<dbReference type="eggNOG" id="COG2165">
    <property type="taxonomic scope" value="Bacteria"/>
</dbReference>
<sequence length="333" mass="35334">MMRRGFTLIELLVVIAIIAVLIALLLPAVQAAREAARRSQCSNNLKQLGLALHNYHEVGGTFPSARPGNDIGNNDSNAMSLWVSVLPQLEQQSLVNAWNFQLTFNDPGVSGVYAASCIPLAQTTVSSTTLAVFVCPSDIRQQPSFSTTNSGRNDIPHVANLAPSSYSSCAGSLGGANSGSDSYGPYATPDIKHNNNGFADYGVPHRIRSFIDGTSNTFAVGETTYDNDGSWYGTQVGNCSGAKNQFNVWTITLRLGSNFRTTRNPLNTLPGTGLSSGGNPCGMNNAFGSRHSGGANFLFVDGSVRFIKNSINLATYQALSSRGDGEVISSDSY</sequence>
<dbReference type="Pfam" id="PF07963">
    <property type="entry name" value="N_methyl"/>
    <property type="match status" value="1"/>
</dbReference>
<dbReference type="STRING" id="886293.Sinac_6597"/>
<dbReference type="EMBL" id="CP003364">
    <property type="protein sequence ID" value="AGA30672.1"/>
    <property type="molecule type" value="Genomic_DNA"/>
</dbReference>
<accession>L0DN44</accession>
<dbReference type="Pfam" id="PF07596">
    <property type="entry name" value="SBP_bac_10"/>
    <property type="match status" value="1"/>
</dbReference>
<dbReference type="NCBIfam" id="TIGR04294">
    <property type="entry name" value="pre_pil_HX9DG"/>
    <property type="match status" value="1"/>
</dbReference>
<dbReference type="AlphaFoldDB" id="L0DN44"/>
<dbReference type="PANTHER" id="PTHR30093:SF2">
    <property type="entry name" value="TYPE II SECRETION SYSTEM PROTEIN H"/>
    <property type="match status" value="1"/>
</dbReference>
<dbReference type="InterPro" id="IPR011453">
    <property type="entry name" value="DUF1559"/>
</dbReference>
<keyword evidence="3" id="KW-1185">Reference proteome</keyword>
<dbReference type="OrthoDB" id="282726at2"/>
<gene>
    <name evidence="2" type="ordered locus">Sinac_6597</name>
</gene>